<dbReference type="NCBIfam" id="NF003520">
    <property type="entry name" value="PRK05183.1"/>
    <property type="match status" value="1"/>
</dbReference>
<comment type="similarity">
    <text evidence="1 8 9">Belongs to the heat shock protein 70 family.</text>
</comment>
<dbReference type="Proteomes" id="UP000202259">
    <property type="component" value="Chromosome"/>
</dbReference>
<dbReference type="Gene3D" id="3.90.640.10">
    <property type="entry name" value="Actin, Chain A, domain 4"/>
    <property type="match status" value="1"/>
</dbReference>
<dbReference type="Gene3D" id="3.30.420.40">
    <property type="match status" value="2"/>
</dbReference>
<evidence type="ECO:0000256" key="8">
    <source>
        <dbReference type="HAMAP-Rule" id="MF_00332"/>
    </source>
</evidence>
<evidence type="ECO:0000256" key="3">
    <source>
        <dbReference type="ARBA" id="ARBA00022553"/>
    </source>
</evidence>
<feature type="modified residue" description="Phosphothreonine; by autocatalysis" evidence="8">
    <location>
        <position position="199"/>
    </location>
</feature>
<dbReference type="PRINTS" id="PR00301">
    <property type="entry name" value="HEATSHOCK70"/>
</dbReference>
<dbReference type="NCBIfam" id="NF001413">
    <property type="entry name" value="PRK00290.1"/>
    <property type="match status" value="1"/>
</dbReference>
<dbReference type="PROSITE" id="PS01036">
    <property type="entry name" value="HSP70_3"/>
    <property type="match status" value="1"/>
</dbReference>
<dbReference type="FunFam" id="2.60.34.10:FF:000014">
    <property type="entry name" value="Chaperone protein DnaK HSP70"/>
    <property type="match status" value="1"/>
</dbReference>
<dbReference type="EMBL" id="CP020465">
    <property type="protein sequence ID" value="ASP48602.1"/>
    <property type="molecule type" value="Genomic_DNA"/>
</dbReference>
<dbReference type="InterPro" id="IPR029048">
    <property type="entry name" value="HSP70_C_sf"/>
</dbReference>
<evidence type="ECO:0000256" key="1">
    <source>
        <dbReference type="ARBA" id="ARBA00007381"/>
    </source>
</evidence>
<comment type="function">
    <text evidence="8">Acts as a chaperone.</text>
</comment>
<keyword evidence="3 8" id="KW-0597">Phosphoprotein</keyword>
<protein>
    <recommendedName>
        <fullName evidence="2 8">Chaperone protein DnaK</fullName>
    </recommendedName>
    <alternativeName>
        <fullName evidence="8">HSP70</fullName>
    </alternativeName>
    <alternativeName>
        <fullName evidence="8">Heat shock 70 kDa protein</fullName>
    </alternativeName>
    <alternativeName>
        <fullName evidence="8">Heat shock protein 70</fullName>
    </alternativeName>
</protein>
<name>A0A222GA52_9GAMM</name>
<dbReference type="FunFam" id="3.30.420.40:FF:000004">
    <property type="entry name" value="Molecular chaperone DnaK"/>
    <property type="match status" value="1"/>
</dbReference>
<evidence type="ECO:0000256" key="10">
    <source>
        <dbReference type="SAM" id="MobiDB-lite"/>
    </source>
</evidence>
<keyword evidence="7 8" id="KW-0143">Chaperone</keyword>
<keyword evidence="12" id="KW-1185">Reference proteome</keyword>
<feature type="region of interest" description="Disordered" evidence="10">
    <location>
        <begin position="603"/>
        <end position="640"/>
    </location>
</feature>
<dbReference type="OrthoDB" id="9766019at2"/>
<dbReference type="InterPro" id="IPR043129">
    <property type="entry name" value="ATPase_NBD"/>
</dbReference>
<feature type="compositionally biased region" description="Acidic residues" evidence="10">
    <location>
        <begin position="627"/>
        <end position="640"/>
    </location>
</feature>
<dbReference type="GO" id="GO:0140662">
    <property type="term" value="F:ATP-dependent protein folding chaperone"/>
    <property type="evidence" value="ECO:0007669"/>
    <property type="project" value="InterPro"/>
</dbReference>
<comment type="induction">
    <text evidence="8">By stress conditions e.g. heat shock.</text>
</comment>
<dbReference type="KEGG" id="cber:B5D82_12975"/>
<keyword evidence="5 8" id="KW-0067">ATP-binding</keyword>
<reference evidence="11 12" key="1">
    <citation type="submission" date="2017-08" db="EMBL/GenBank/DDBJ databases">
        <title>Complete genome of Colwellia sp. NB097-1, a psychrophile bacterium ioslated from Bering Sea.</title>
        <authorList>
            <person name="Chen X."/>
        </authorList>
    </citation>
    <scope>NUCLEOTIDE SEQUENCE [LARGE SCALE GENOMIC DNA]</scope>
    <source>
        <strain evidence="11 12">NB097-1</strain>
    </source>
</reference>
<dbReference type="Pfam" id="PF00012">
    <property type="entry name" value="HSP70"/>
    <property type="match status" value="1"/>
</dbReference>
<evidence type="ECO:0000313" key="11">
    <source>
        <dbReference type="EMBL" id="ASP48602.1"/>
    </source>
</evidence>
<dbReference type="HAMAP" id="MF_00332">
    <property type="entry name" value="DnaK"/>
    <property type="match status" value="1"/>
</dbReference>
<evidence type="ECO:0000256" key="9">
    <source>
        <dbReference type="RuleBase" id="RU003322"/>
    </source>
</evidence>
<dbReference type="FunFam" id="3.90.640.10:FF:000003">
    <property type="entry name" value="Molecular chaperone DnaK"/>
    <property type="match status" value="1"/>
</dbReference>
<dbReference type="SUPFAM" id="SSF53067">
    <property type="entry name" value="Actin-like ATPase domain"/>
    <property type="match status" value="2"/>
</dbReference>
<dbReference type="PANTHER" id="PTHR19375">
    <property type="entry name" value="HEAT SHOCK PROTEIN 70KDA"/>
    <property type="match status" value="1"/>
</dbReference>
<evidence type="ECO:0000256" key="7">
    <source>
        <dbReference type="ARBA" id="ARBA00023186"/>
    </source>
</evidence>
<dbReference type="FunFam" id="1.20.1270.10:FF:000001">
    <property type="entry name" value="Molecular chaperone DnaK"/>
    <property type="match status" value="1"/>
</dbReference>
<dbReference type="PROSITE" id="PS00297">
    <property type="entry name" value="HSP70_1"/>
    <property type="match status" value="1"/>
</dbReference>
<dbReference type="InterPro" id="IPR029047">
    <property type="entry name" value="HSP70_peptide-bd_sf"/>
</dbReference>
<dbReference type="NCBIfam" id="TIGR02350">
    <property type="entry name" value="prok_dnaK"/>
    <property type="match status" value="1"/>
</dbReference>
<feature type="compositionally biased region" description="Low complexity" evidence="10">
    <location>
        <begin position="610"/>
        <end position="626"/>
    </location>
</feature>
<dbReference type="GO" id="GO:0005524">
    <property type="term" value="F:ATP binding"/>
    <property type="evidence" value="ECO:0007669"/>
    <property type="project" value="UniProtKB-UniRule"/>
</dbReference>
<evidence type="ECO:0000256" key="6">
    <source>
        <dbReference type="ARBA" id="ARBA00023016"/>
    </source>
</evidence>
<gene>
    <name evidence="8" type="primary">dnaK</name>
    <name evidence="11" type="ORF">B5D82_12975</name>
</gene>
<dbReference type="SUPFAM" id="SSF100934">
    <property type="entry name" value="Heat shock protein 70kD (HSP70), C-terminal subdomain"/>
    <property type="match status" value="1"/>
</dbReference>
<dbReference type="PROSITE" id="PS00329">
    <property type="entry name" value="HSP70_2"/>
    <property type="match status" value="1"/>
</dbReference>
<dbReference type="CDD" id="cd10234">
    <property type="entry name" value="ASKHA_NBD_HSP70_DnaK-like"/>
    <property type="match status" value="1"/>
</dbReference>
<evidence type="ECO:0000256" key="4">
    <source>
        <dbReference type="ARBA" id="ARBA00022741"/>
    </source>
</evidence>
<dbReference type="InterPro" id="IPR018181">
    <property type="entry name" value="Heat_shock_70_CS"/>
</dbReference>
<proteinExistence type="evidence at transcript level"/>
<dbReference type="AlphaFoldDB" id="A0A222GA52"/>
<dbReference type="InterPro" id="IPR012725">
    <property type="entry name" value="Chaperone_DnaK"/>
</dbReference>
<evidence type="ECO:0000313" key="12">
    <source>
        <dbReference type="Proteomes" id="UP000202259"/>
    </source>
</evidence>
<dbReference type="RefSeq" id="WP_081152086.1">
    <property type="nucleotide sequence ID" value="NZ_CP020465.1"/>
</dbReference>
<dbReference type="Gene3D" id="2.60.34.10">
    <property type="entry name" value="Substrate Binding Domain Of DNAk, Chain A, domain 1"/>
    <property type="match status" value="1"/>
</dbReference>
<keyword evidence="4 8" id="KW-0547">Nucleotide-binding</keyword>
<evidence type="ECO:0000256" key="2">
    <source>
        <dbReference type="ARBA" id="ARBA00014415"/>
    </source>
</evidence>
<organism evidence="11 12">
    <name type="scientific">Cognaticolwellia beringensis</name>
    <dbReference type="NCBI Taxonomy" id="1967665"/>
    <lineage>
        <taxon>Bacteria</taxon>
        <taxon>Pseudomonadati</taxon>
        <taxon>Pseudomonadota</taxon>
        <taxon>Gammaproteobacteria</taxon>
        <taxon>Alteromonadales</taxon>
        <taxon>Colwelliaceae</taxon>
        <taxon>Cognaticolwellia</taxon>
    </lineage>
</organism>
<dbReference type="InterPro" id="IPR013126">
    <property type="entry name" value="Hsp_70_fam"/>
</dbReference>
<dbReference type="SUPFAM" id="SSF100920">
    <property type="entry name" value="Heat shock protein 70kD (HSP70), peptide-binding domain"/>
    <property type="match status" value="1"/>
</dbReference>
<dbReference type="GO" id="GO:0051082">
    <property type="term" value="F:unfolded protein binding"/>
    <property type="evidence" value="ECO:0007669"/>
    <property type="project" value="InterPro"/>
</dbReference>
<dbReference type="Gene3D" id="1.20.1270.10">
    <property type="match status" value="1"/>
</dbReference>
<keyword evidence="6 8" id="KW-0346">Stress response</keyword>
<accession>A0A222GA52</accession>
<evidence type="ECO:0000256" key="5">
    <source>
        <dbReference type="ARBA" id="ARBA00022840"/>
    </source>
</evidence>
<sequence>MGKIIGIDLGTTNSCVAVLDGGKARVIENAEGDRTTPSIIAYTEEGETLVGQPAKRQSVTNPKNTLFAIKRLIGRRFEDEEVQRDIKIMPFGIVKADNGDAWVTARDKNIAPPQVSAEVLAKMKKTAEDYLGEKVTEAVITVPAYFNDAQRQATKDAGRIAGLDVKRIINEPTAAALAYGMDKQEGDKVVAVYDLGGGTFDISIIEIDEVEGEHTFEVLATNGDTHLGGEDFDNRLINYLVAEFKKDQGMDLTQDPLAMQRLKEAAEKAKCELSSAQQTDVNLPYITADGSGPKHMNIKVTRAKLESLVEDMVKATLGPLKQALKDADLSISDINDVIMVGGQTRMPMVQKVVTEFFGKEPRKDVNPDEAVAAGAAIQAGVLSGDVTDVLLLDVTPLSLGIETMGGVMTKVIDKNTTIPTKQSQTFSTADDNQAAVTVHVMQGERKQASANKSLGQFNLEGIAPAQRGTPQIEVTFDLDADGILHVTAKDKNTGKEQKITIKASSGLSDEEVEQMVRDAEANADEDAKFEELVQARNQADGMVHATRKQIEEAGDDLPSEDKEKIEAALAELEVALKGESKEEIDAKSQAVIEASAKLMEIAQAKAQAQSGAPEGEAPEADASGGDDVVDAEFEEVKDDK</sequence>